<keyword evidence="2 5" id="KW-0853">WD repeat</keyword>
<comment type="subcellular location">
    <subcellularLocation>
        <location evidence="1">Nucleus</location>
        <location evidence="1">Nucleolus</location>
    </subcellularLocation>
</comment>
<dbReference type="SUPFAM" id="SSF50978">
    <property type="entry name" value="WD40 repeat-like"/>
    <property type="match status" value="2"/>
</dbReference>
<gene>
    <name evidence="7" type="primary">UTP13</name>
    <name evidence="7" type="ORF">CAAN4_B06458</name>
</gene>
<dbReference type="InterPro" id="IPR001680">
    <property type="entry name" value="WD40_rpt"/>
</dbReference>
<reference evidence="7 8" key="1">
    <citation type="submission" date="2024-01" db="EMBL/GenBank/DDBJ databases">
        <authorList>
            <consortium name="Genoscope - CEA"/>
            <person name="William W."/>
        </authorList>
    </citation>
    <scope>NUCLEOTIDE SEQUENCE [LARGE SCALE GENOMIC DNA]</scope>
    <source>
        <strain evidence="7 8">29B2s-10</strain>
    </source>
</reference>
<keyword evidence="4" id="KW-0539">Nucleus</keyword>
<evidence type="ECO:0000256" key="4">
    <source>
        <dbReference type="ARBA" id="ARBA00023242"/>
    </source>
</evidence>
<keyword evidence="8" id="KW-1185">Reference proteome</keyword>
<dbReference type="Pfam" id="PF08625">
    <property type="entry name" value="Utp13"/>
    <property type="match status" value="1"/>
</dbReference>
<feature type="repeat" description="WD" evidence="5">
    <location>
        <begin position="515"/>
        <end position="556"/>
    </location>
</feature>
<name>A0ABP0E7F9_9ASCO</name>
<sequence length="793" mass="87294">MSDLKSSFTSTSIKPFYVGAPAATVSRDGSLMATPVEEDIVITDLNNNEILHEIEGDGELITNMVLTPDGTKLAVLSQSQQLRIFSSLRADEVVEEKSFKMSSPVYISTADATSSLFAFGGSDGVVTVWDVAGGYVTHSLKGHGTTVCSLSFHGELGGSDWKLASGDTMGTVKVWDLVKRKCVATINEHNTAVRGVGFNVDGSRFMTAGRDQVVVIYNDRLKVVKTISVGHQVEAAGFMEGVDESSSVFYTAGSGNVMQVWDAQSGEKLCQTEEQLETNEELVITDVVEVETGYMMVLSDQTVVEVEREVVEREEEEEEREKLSLPIVRRIAGNHGTIADIKYIDVEGGSGNLVAMATNSPALRIVDLDRPLEVQLLEGHKDLLNGVDATSDGKWLATAGKDNEARLWRFNEDSAQFEEFSVFVGHAGAVTCVALPKTPFESIPPFILTGSSDLTIKKWKVSPGTVKVSEYTRRAHEKDINAIALAPNDEFFATASYDKLAKVWSLSSGETVGVLKGHKRGLWDVNFCQYDKLLATSSGDKSIKLWSLQDFTCTKTFEGHTNAVQRVRFMNKNQQLVSAGADGLIKVWDIKSNECLNTLDAHDNRIWAFDIKNDGDEFISADADGKLSLWHDNSDEVAAERELAATAKVEQEQKLSNYIHQQDWSNAFLLALTLDHPMRLYHVFRSSVASNEDPDSAVGSFKLEKTIATLDDTQILGLFKRTRDWNINSKLFEVAQKVISSLMGIFPTDRLVEIKGLTAVIDGIVAYSERHYSRIDGLVESSYMLDYAVEKMA</sequence>
<dbReference type="InterPro" id="IPR019775">
    <property type="entry name" value="WD40_repeat_CS"/>
</dbReference>
<evidence type="ECO:0000313" key="8">
    <source>
        <dbReference type="Proteomes" id="UP001497600"/>
    </source>
</evidence>
<feature type="repeat" description="WD" evidence="5">
    <location>
        <begin position="599"/>
        <end position="640"/>
    </location>
</feature>
<dbReference type="InterPro" id="IPR015943">
    <property type="entry name" value="WD40/YVTN_repeat-like_dom_sf"/>
</dbReference>
<dbReference type="PANTHER" id="PTHR19854:SF15">
    <property type="entry name" value="TRANSDUCIN BETA-LIKE PROTEIN 3"/>
    <property type="match status" value="1"/>
</dbReference>
<evidence type="ECO:0000256" key="1">
    <source>
        <dbReference type="ARBA" id="ARBA00004604"/>
    </source>
</evidence>
<evidence type="ECO:0000256" key="3">
    <source>
        <dbReference type="ARBA" id="ARBA00022737"/>
    </source>
</evidence>
<dbReference type="InterPro" id="IPR013934">
    <property type="entry name" value="Utp13_C"/>
</dbReference>
<proteinExistence type="predicted"/>
<dbReference type="Pfam" id="PF00400">
    <property type="entry name" value="WD40"/>
    <property type="match status" value="8"/>
</dbReference>
<keyword evidence="3" id="KW-0677">Repeat</keyword>
<dbReference type="Gene3D" id="2.130.10.10">
    <property type="entry name" value="YVTN repeat-like/Quinoprotein amine dehydrogenase"/>
    <property type="match status" value="3"/>
</dbReference>
<feature type="repeat" description="WD" evidence="5">
    <location>
        <begin position="140"/>
        <end position="185"/>
    </location>
</feature>
<dbReference type="CDD" id="cd00200">
    <property type="entry name" value="WD40"/>
    <property type="match status" value="1"/>
</dbReference>
<dbReference type="PROSITE" id="PS00678">
    <property type="entry name" value="WD_REPEATS_1"/>
    <property type="match status" value="1"/>
</dbReference>
<accession>A0ABP0E7F9</accession>
<dbReference type="PROSITE" id="PS50294">
    <property type="entry name" value="WD_REPEATS_REGION"/>
    <property type="match status" value="4"/>
</dbReference>
<dbReference type="InterPro" id="IPR020472">
    <property type="entry name" value="WD40_PAC1"/>
</dbReference>
<evidence type="ECO:0000259" key="6">
    <source>
        <dbReference type="Pfam" id="PF08625"/>
    </source>
</evidence>
<feature type="domain" description="U3 small nucleolar RNA-associated protein 13 C-terminal" evidence="6">
    <location>
        <begin position="652"/>
        <end position="792"/>
    </location>
</feature>
<feature type="repeat" description="WD" evidence="5">
    <location>
        <begin position="186"/>
        <end position="218"/>
    </location>
</feature>
<dbReference type="PANTHER" id="PTHR19854">
    <property type="entry name" value="TRANSDUCIN BETA-LIKE 3"/>
    <property type="match status" value="1"/>
</dbReference>
<organism evidence="7 8">
    <name type="scientific">[Candida] anglica</name>
    <dbReference type="NCBI Taxonomy" id="148631"/>
    <lineage>
        <taxon>Eukaryota</taxon>
        <taxon>Fungi</taxon>
        <taxon>Dikarya</taxon>
        <taxon>Ascomycota</taxon>
        <taxon>Saccharomycotina</taxon>
        <taxon>Pichiomycetes</taxon>
        <taxon>Debaryomycetaceae</taxon>
        <taxon>Kurtzmaniella</taxon>
    </lineage>
</organism>
<feature type="repeat" description="WD" evidence="5">
    <location>
        <begin position="473"/>
        <end position="514"/>
    </location>
</feature>
<dbReference type="PROSITE" id="PS50082">
    <property type="entry name" value="WD_REPEATS_2"/>
    <property type="match status" value="7"/>
</dbReference>
<dbReference type="InterPro" id="IPR036322">
    <property type="entry name" value="WD40_repeat_dom_sf"/>
</dbReference>
<dbReference type="PRINTS" id="PR00320">
    <property type="entry name" value="GPROTEINBRPT"/>
</dbReference>
<feature type="repeat" description="WD" evidence="5">
    <location>
        <begin position="377"/>
        <end position="418"/>
    </location>
</feature>
<dbReference type="SMART" id="SM00320">
    <property type="entry name" value="WD40"/>
    <property type="match status" value="11"/>
</dbReference>
<dbReference type="EMBL" id="OZ004254">
    <property type="protein sequence ID" value="CAK7896711.1"/>
    <property type="molecule type" value="Genomic_DNA"/>
</dbReference>
<feature type="repeat" description="WD" evidence="5">
    <location>
        <begin position="557"/>
        <end position="598"/>
    </location>
</feature>
<evidence type="ECO:0000256" key="2">
    <source>
        <dbReference type="ARBA" id="ARBA00022574"/>
    </source>
</evidence>
<evidence type="ECO:0000256" key="5">
    <source>
        <dbReference type="PROSITE-ProRule" id="PRU00221"/>
    </source>
</evidence>
<protein>
    <submittedName>
        <fullName evidence="7">U3 small nucleolar RNA-associated protein 13</fullName>
    </submittedName>
</protein>
<evidence type="ECO:0000313" key="7">
    <source>
        <dbReference type="EMBL" id="CAK7896711.1"/>
    </source>
</evidence>
<dbReference type="Proteomes" id="UP001497600">
    <property type="component" value="Chromosome B"/>
</dbReference>